<keyword evidence="1" id="KW-0812">Transmembrane</keyword>
<sequence length="424" mass="46338">MKTHSDWLLRELPHLVASGVLDAAAAERLRAHYAARADGRNRWGRVLFPVLGGLLIGLGSILLVAHNWDDWPRSTRLGLALTPLLWGQLACVWTVLEAPLSRAWREASAAFTALAFAAALALVGQVYHFAGDLDRFLLTCALATLPLVYILDASLAAMLCAGAFTAWAYVMPDPEAPVWMVLVLFALLLPHAGHVMRRDADGLRSVALNAVLIPAFFAAILAGFPNVPRLVLWWLAEAGAILVMLEALRETRAPLWRRPLVLYGGGAVAVAALVGSFPEIWRGWSWYLRPQQLPMVWALLTAGLAWLVVLSFRAWRRGHWLAAMQAFPAVVMALAAPIDSRAPAMALAALLSAYLLVLGLGTFRAGVRHRDAGLATRGLVLIALLVLLRFVDAEWSFTARGIAFVVTGMFFTVATLWLRRRMQG</sequence>
<keyword evidence="4" id="KW-1185">Reference proteome</keyword>
<dbReference type="STRING" id="1076937.SAMN04488120_105164"/>
<proteinExistence type="predicted"/>
<dbReference type="Proteomes" id="UP000199771">
    <property type="component" value="Unassembled WGS sequence"/>
</dbReference>
<feature type="transmembrane region" description="Helical" evidence="1">
    <location>
        <begin position="260"/>
        <end position="281"/>
    </location>
</feature>
<dbReference type="RefSeq" id="WP_091533300.1">
    <property type="nucleotide sequence ID" value="NZ_FOOC01000005.1"/>
</dbReference>
<feature type="transmembrane region" description="Helical" evidence="1">
    <location>
        <begin position="374"/>
        <end position="391"/>
    </location>
</feature>
<feature type="transmembrane region" description="Helical" evidence="1">
    <location>
        <begin position="46"/>
        <end position="65"/>
    </location>
</feature>
<feature type="transmembrane region" description="Helical" evidence="1">
    <location>
        <begin position="230"/>
        <end position="248"/>
    </location>
</feature>
<keyword evidence="1" id="KW-0472">Membrane</keyword>
<feature type="transmembrane region" description="Helical" evidence="1">
    <location>
        <begin position="293"/>
        <end position="312"/>
    </location>
</feature>
<reference evidence="3 4" key="1">
    <citation type="submission" date="2016-10" db="EMBL/GenBank/DDBJ databases">
        <authorList>
            <person name="de Groot N.N."/>
        </authorList>
    </citation>
    <scope>NUCLEOTIDE SEQUENCE [LARGE SCALE GENOMIC DNA]</scope>
    <source>
        <strain evidence="3 4">DSM 23609</strain>
    </source>
</reference>
<dbReference type="InterPro" id="IPR018677">
    <property type="entry name" value="DUF2157"/>
</dbReference>
<feature type="transmembrane region" description="Helical" evidence="1">
    <location>
        <begin position="108"/>
        <end position="130"/>
    </location>
</feature>
<gene>
    <name evidence="3" type="ORF">SAMN04488120_105164</name>
</gene>
<feature type="transmembrane region" description="Helical" evidence="1">
    <location>
        <begin position="319"/>
        <end position="338"/>
    </location>
</feature>
<feature type="transmembrane region" description="Helical" evidence="1">
    <location>
        <begin position="137"/>
        <end position="170"/>
    </location>
</feature>
<organism evidence="3 4">
    <name type="scientific">Fontimonas thermophila</name>
    <dbReference type="NCBI Taxonomy" id="1076937"/>
    <lineage>
        <taxon>Bacteria</taxon>
        <taxon>Pseudomonadati</taxon>
        <taxon>Pseudomonadota</taxon>
        <taxon>Gammaproteobacteria</taxon>
        <taxon>Nevskiales</taxon>
        <taxon>Nevskiaceae</taxon>
        <taxon>Fontimonas</taxon>
    </lineage>
</organism>
<dbReference type="Pfam" id="PF09925">
    <property type="entry name" value="DUF2157"/>
    <property type="match status" value="1"/>
</dbReference>
<evidence type="ECO:0000313" key="4">
    <source>
        <dbReference type="Proteomes" id="UP000199771"/>
    </source>
</evidence>
<protein>
    <submittedName>
        <fullName evidence="3">Predicted membrane protein</fullName>
    </submittedName>
</protein>
<dbReference type="AlphaFoldDB" id="A0A1I2J698"/>
<feature type="transmembrane region" description="Helical" evidence="1">
    <location>
        <begin position="206"/>
        <end position="224"/>
    </location>
</feature>
<evidence type="ECO:0000313" key="3">
    <source>
        <dbReference type="EMBL" id="SFF48757.1"/>
    </source>
</evidence>
<feature type="domain" description="DUF2157" evidence="2">
    <location>
        <begin position="15"/>
        <end position="155"/>
    </location>
</feature>
<dbReference type="EMBL" id="FOOC01000005">
    <property type="protein sequence ID" value="SFF48757.1"/>
    <property type="molecule type" value="Genomic_DNA"/>
</dbReference>
<feature type="transmembrane region" description="Helical" evidence="1">
    <location>
        <begin position="344"/>
        <end position="367"/>
    </location>
</feature>
<accession>A0A1I2J698</accession>
<name>A0A1I2J698_9GAMM</name>
<keyword evidence="1" id="KW-1133">Transmembrane helix</keyword>
<evidence type="ECO:0000256" key="1">
    <source>
        <dbReference type="SAM" id="Phobius"/>
    </source>
</evidence>
<feature type="transmembrane region" description="Helical" evidence="1">
    <location>
        <begin position="397"/>
        <end position="418"/>
    </location>
</feature>
<evidence type="ECO:0000259" key="2">
    <source>
        <dbReference type="Pfam" id="PF09925"/>
    </source>
</evidence>
<dbReference type="OrthoDB" id="5351773at2"/>
<feature type="transmembrane region" description="Helical" evidence="1">
    <location>
        <begin position="176"/>
        <end position="194"/>
    </location>
</feature>